<sequence>MSIALLRNSIAQIGDSNRSDVLLTVMILQVVEPFSPISQAGGWMTHVDGAAKIFQHEGPRPLKSEYDTALFNHARQYSIIGGILRRKPVLFSQPQWLAISGSAPAANLVNRLIDIGSLVPGLLNETDEARRHDSPEQIFYGLLRKLDLLYEEIVTWIEDFSSSMEHEISTTIDIKEMHAYNEIMEGDTTFLPVFRFASFRTAWRLILGWTFHYHILNAILDILTTRGDIVYYRKAPELELELLRVVTNICMTFPQLFAKDFGVISRAAIMLPLRFSTRFYRSRGQFMELNWCNKIAKEVFSRHEGLNHVYNPEWMDGLQVHSSIEAPYPKSVPE</sequence>
<gene>
    <name evidence="1" type="ORF">QM012_002624</name>
</gene>
<name>A0ABR0TA29_AURPU</name>
<dbReference type="InterPro" id="IPR053178">
    <property type="entry name" value="Osmoadaptation_assoc"/>
</dbReference>
<reference evidence="1 2" key="1">
    <citation type="submission" date="2023-11" db="EMBL/GenBank/DDBJ databases">
        <title>Draft genome sequence and annotation of the polyextremotolerant black yeast-like fungus Aureobasidium pullulans NRRL 62042.</title>
        <authorList>
            <person name="Dielentheis-Frenken M.R.E."/>
            <person name="Wibberg D."/>
            <person name="Blank L.M."/>
            <person name="Tiso T."/>
        </authorList>
    </citation>
    <scope>NUCLEOTIDE SEQUENCE [LARGE SCALE GENOMIC DNA]</scope>
    <source>
        <strain evidence="1 2">NRRL 62042</strain>
    </source>
</reference>
<dbReference type="PANTHER" id="PTHR38111">
    <property type="entry name" value="ZN(2)-C6 FUNGAL-TYPE DOMAIN-CONTAINING PROTEIN-RELATED"/>
    <property type="match status" value="1"/>
</dbReference>
<evidence type="ECO:0000313" key="2">
    <source>
        <dbReference type="Proteomes" id="UP001341245"/>
    </source>
</evidence>
<dbReference type="Proteomes" id="UP001341245">
    <property type="component" value="Unassembled WGS sequence"/>
</dbReference>
<dbReference type="EMBL" id="JASGXD010000014">
    <property type="protein sequence ID" value="KAK6001293.1"/>
    <property type="molecule type" value="Genomic_DNA"/>
</dbReference>
<comment type="caution">
    <text evidence="1">The sequence shown here is derived from an EMBL/GenBank/DDBJ whole genome shotgun (WGS) entry which is preliminary data.</text>
</comment>
<proteinExistence type="predicted"/>
<protein>
    <submittedName>
        <fullName evidence="1">Uncharacterized protein</fullName>
    </submittedName>
</protein>
<organism evidence="1 2">
    <name type="scientific">Aureobasidium pullulans</name>
    <name type="common">Black yeast</name>
    <name type="synonym">Pullularia pullulans</name>
    <dbReference type="NCBI Taxonomy" id="5580"/>
    <lineage>
        <taxon>Eukaryota</taxon>
        <taxon>Fungi</taxon>
        <taxon>Dikarya</taxon>
        <taxon>Ascomycota</taxon>
        <taxon>Pezizomycotina</taxon>
        <taxon>Dothideomycetes</taxon>
        <taxon>Dothideomycetidae</taxon>
        <taxon>Dothideales</taxon>
        <taxon>Saccotheciaceae</taxon>
        <taxon>Aureobasidium</taxon>
    </lineage>
</organism>
<accession>A0ABR0TA29</accession>
<evidence type="ECO:0000313" key="1">
    <source>
        <dbReference type="EMBL" id="KAK6001293.1"/>
    </source>
</evidence>
<keyword evidence="2" id="KW-1185">Reference proteome</keyword>